<feature type="transmembrane region" description="Helical" evidence="2">
    <location>
        <begin position="254"/>
        <end position="276"/>
    </location>
</feature>
<dbReference type="Proteomes" id="UP000192220">
    <property type="component" value="Unplaced"/>
</dbReference>
<dbReference type="STRING" id="52670.A0A2I4B8T3"/>
<dbReference type="InterPro" id="IPR013783">
    <property type="entry name" value="Ig-like_fold"/>
</dbReference>
<evidence type="ECO:0000259" key="4">
    <source>
        <dbReference type="PROSITE" id="PS50008"/>
    </source>
</evidence>
<dbReference type="InParanoid" id="A0A2I4B8T3"/>
<dbReference type="SUPFAM" id="SSF48726">
    <property type="entry name" value="Immunoglobulin"/>
    <property type="match status" value="2"/>
</dbReference>
<feature type="domain" description="Ig-like" evidence="5">
    <location>
        <begin position="150"/>
        <end position="242"/>
    </location>
</feature>
<dbReference type="KEGG" id="alim:106517689"/>
<feature type="signal peptide" evidence="3">
    <location>
        <begin position="1"/>
        <end position="23"/>
    </location>
</feature>
<evidence type="ECO:0000256" key="1">
    <source>
        <dbReference type="SAM" id="MobiDB-lite"/>
    </source>
</evidence>
<name>A0A2I4B8T3_AUSLI</name>
<reference evidence="7" key="1">
    <citation type="submission" date="2025-08" db="UniProtKB">
        <authorList>
            <consortium name="RefSeq"/>
        </authorList>
    </citation>
    <scope>IDENTIFICATION</scope>
    <source>
        <strain evidence="7">Quisiro</strain>
        <tissue evidence="7">Liver</tissue>
    </source>
</reference>
<dbReference type="PROSITE" id="PS50835">
    <property type="entry name" value="IG_LIKE"/>
    <property type="match status" value="1"/>
</dbReference>
<feature type="chain" id="PRO_5014164482" evidence="3">
    <location>
        <begin position="24"/>
        <end position="381"/>
    </location>
</feature>
<keyword evidence="3" id="KW-0732">Signal</keyword>
<protein>
    <submittedName>
        <fullName evidence="7">Myelin-associated glycoprotein</fullName>
    </submittedName>
</protein>
<dbReference type="AlphaFoldDB" id="A0A2I4B8T3"/>
<feature type="domain" description="PI-PLC Y-box" evidence="4">
    <location>
        <begin position="118"/>
        <end position="191"/>
    </location>
</feature>
<keyword evidence="6" id="KW-1185">Reference proteome</keyword>
<sequence length="381" mass="42587">MDKDKKMLVLFVLLAGVCSLVSCGVWKASVVQRMEALVSSCAVVPCSFSHPGGELPSSRLRGIWHRSADKKQIIYHEDASKILDSFKERTKLLGRLGQNNCTLEITQVKDHDNGPFCFRIELVKTDDNNPTTDMFSFVESCVGFSMLHEPPKPKLGSSKMAKTGKAYTVPCSVRHTCSSHMPKLTWNKGTRDEITEIHKELSLGVWETESILTFFPQDSDDGTELTCTAAFHGGVQSQTSLTLNVKQTLNHNHIIIPVVVAVGTALVFGGLCIFMMKKYKTRIAELQNQDGSMWNRMSRMSRRLRSGGRTTAGGPSQSEQRRPPRDNRDTGYCKNNAHGEQKLNKPRLPSPKSQQKSYDYNKDNDDDDYMNTADLSIYGNV</sequence>
<dbReference type="GO" id="GO:0035556">
    <property type="term" value="P:intracellular signal transduction"/>
    <property type="evidence" value="ECO:0007669"/>
    <property type="project" value="InterPro"/>
</dbReference>
<evidence type="ECO:0000313" key="7">
    <source>
        <dbReference type="RefSeq" id="XP_013864123.1"/>
    </source>
</evidence>
<dbReference type="InterPro" id="IPR001711">
    <property type="entry name" value="PLipase_C_Pinositol-sp_Y"/>
</dbReference>
<dbReference type="Gene3D" id="2.60.40.10">
    <property type="entry name" value="Immunoglobulins"/>
    <property type="match status" value="2"/>
</dbReference>
<evidence type="ECO:0000313" key="6">
    <source>
        <dbReference type="Proteomes" id="UP000192220"/>
    </source>
</evidence>
<dbReference type="GO" id="GO:0006629">
    <property type="term" value="P:lipid metabolic process"/>
    <property type="evidence" value="ECO:0007669"/>
    <property type="project" value="InterPro"/>
</dbReference>
<proteinExistence type="predicted"/>
<dbReference type="OrthoDB" id="10039395at2759"/>
<evidence type="ECO:0000256" key="2">
    <source>
        <dbReference type="SAM" id="Phobius"/>
    </source>
</evidence>
<keyword evidence="2" id="KW-0472">Membrane</keyword>
<evidence type="ECO:0000256" key="3">
    <source>
        <dbReference type="SAM" id="SignalP"/>
    </source>
</evidence>
<dbReference type="PROSITE" id="PS50008">
    <property type="entry name" value="PIPLC_Y_DOMAIN"/>
    <property type="match status" value="1"/>
</dbReference>
<keyword evidence="2" id="KW-0812">Transmembrane</keyword>
<dbReference type="InterPro" id="IPR007110">
    <property type="entry name" value="Ig-like_dom"/>
</dbReference>
<organism evidence="6 7">
    <name type="scientific">Austrofundulus limnaeus</name>
    <name type="common">Annual killifish</name>
    <dbReference type="NCBI Taxonomy" id="52670"/>
    <lineage>
        <taxon>Eukaryota</taxon>
        <taxon>Metazoa</taxon>
        <taxon>Chordata</taxon>
        <taxon>Craniata</taxon>
        <taxon>Vertebrata</taxon>
        <taxon>Euteleostomi</taxon>
        <taxon>Actinopterygii</taxon>
        <taxon>Neopterygii</taxon>
        <taxon>Teleostei</taxon>
        <taxon>Neoteleostei</taxon>
        <taxon>Acanthomorphata</taxon>
        <taxon>Ovalentaria</taxon>
        <taxon>Atherinomorphae</taxon>
        <taxon>Cyprinodontiformes</taxon>
        <taxon>Rivulidae</taxon>
        <taxon>Austrofundulus</taxon>
    </lineage>
</organism>
<dbReference type="GeneID" id="106517689"/>
<dbReference type="PROSITE" id="PS51257">
    <property type="entry name" value="PROKAR_LIPOPROTEIN"/>
    <property type="match status" value="1"/>
</dbReference>
<accession>A0A2I4B8T3</accession>
<feature type="compositionally biased region" description="Basic and acidic residues" evidence="1">
    <location>
        <begin position="319"/>
        <end position="343"/>
    </location>
</feature>
<dbReference type="InterPro" id="IPR036179">
    <property type="entry name" value="Ig-like_dom_sf"/>
</dbReference>
<dbReference type="RefSeq" id="XP_013864123.1">
    <property type="nucleotide sequence ID" value="XM_014008669.1"/>
</dbReference>
<feature type="region of interest" description="Disordered" evidence="1">
    <location>
        <begin position="303"/>
        <end position="373"/>
    </location>
</feature>
<keyword evidence="2" id="KW-1133">Transmembrane helix</keyword>
<dbReference type="PANTHER" id="PTHR46484">
    <property type="entry name" value="SI:CH211-171H4.5-RELATED"/>
    <property type="match status" value="1"/>
</dbReference>
<evidence type="ECO:0000259" key="5">
    <source>
        <dbReference type="PROSITE" id="PS50835"/>
    </source>
</evidence>
<dbReference type="GO" id="GO:0004435">
    <property type="term" value="F:phosphatidylinositol-4,5-bisphosphate phospholipase C activity"/>
    <property type="evidence" value="ECO:0007669"/>
    <property type="project" value="InterPro"/>
</dbReference>
<dbReference type="PANTHER" id="PTHR46484:SF7">
    <property type="entry name" value="MYELIN-ASSOCIATED GLYCOPROTEIN-LIKE-RELATED"/>
    <property type="match status" value="1"/>
</dbReference>
<gene>
    <name evidence="7" type="primary">LOC106517689</name>
</gene>